<feature type="transmembrane region" description="Helical" evidence="1">
    <location>
        <begin position="74"/>
        <end position="93"/>
    </location>
</feature>
<sequence length="97" mass="11299">MDYFYRIKRYFIITFLDSPIVEGDILRRLVEIHMILSGEAKPNDHSTTRSVLKAIPDVDTLDFQAYDPRDLKHIIINFTFSLLITVALLIPQFCVRA</sequence>
<evidence type="ECO:0000313" key="2">
    <source>
        <dbReference type="EMBL" id="RKF57695.1"/>
    </source>
</evidence>
<reference evidence="2 3" key="1">
    <citation type="journal article" date="2018" name="BMC Genomics">
        <title>Comparative genome analyses reveal sequence features reflecting distinct modes of host-adaptation between dicot and monocot powdery mildew.</title>
        <authorList>
            <person name="Wu Y."/>
            <person name="Ma X."/>
            <person name="Pan Z."/>
            <person name="Kale S.D."/>
            <person name="Song Y."/>
            <person name="King H."/>
            <person name="Zhang Q."/>
            <person name="Presley C."/>
            <person name="Deng X."/>
            <person name="Wei C.I."/>
            <person name="Xiao S."/>
        </authorList>
    </citation>
    <scope>NUCLEOTIDE SEQUENCE [LARGE SCALE GENOMIC DNA]</scope>
    <source>
        <strain evidence="2">UMSG3</strain>
    </source>
</reference>
<dbReference type="AlphaFoldDB" id="A0A420HJT7"/>
<dbReference type="Proteomes" id="UP000283383">
    <property type="component" value="Unassembled WGS sequence"/>
</dbReference>
<keyword evidence="1" id="KW-1133">Transmembrane helix</keyword>
<accession>A0A420HJT7</accession>
<gene>
    <name evidence="2" type="ORF">GcM3_186045</name>
</gene>
<name>A0A420HJT7_9PEZI</name>
<evidence type="ECO:0000256" key="1">
    <source>
        <dbReference type="SAM" id="Phobius"/>
    </source>
</evidence>
<comment type="caution">
    <text evidence="2">The sequence shown here is derived from an EMBL/GenBank/DDBJ whole genome shotgun (WGS) entry which is preliminary data.</text>
</comment>
<organism evidence="2 3">
    <name type="scientific">Golovinomyces cichoracearum</name>
    <dbReference type="NCBI Taxonomy" id="62708"/>
    <lineage>
        <taxon>Eukaryota</taxon>
        <taxon>Fungi</taxon>
        <taxon>Dikarya</taxon>
        <taxon>Ascomycota</taxon>
        <taxon>Pezizomycotina</taxon>
        <taxon>Leotiomycetes</taxon>
        <taxon>Erysiphales</taxon>
        <taxon>Erysiphaceae</taxon>
        <taxon>Golovinomyces</taxon>
    </lineage>
</organism>
<proteinExistence type="predicted"/>
<evidence type="ECO:0000313" key="3">
    <source>
        <dbReference type="Proteomes" id="UP000283383"/>
    </source>
</evidence>
<keyword evidence="3" id="KW-1185">Reference proteome</keyword>
<dbReference type="EMBL" id="MCBQ01018663">
    <property type="protein sequence ID" value="RKF57695.1"/>
    <property type="molecule type" value="Genomic_DNA"/>
</dbReference>
<keyword evidence="1" id="KW-0472">Membrane</keyword>
<keyword evidence="1" id="KW-0812">Transmembrane</keyword>
<protein>
    <submittedName>
        <fullName evidence="2">Uncharacterized protein</fullName>
    </submittedName>
</protein>